<dbReference type="Pfam" id="PF07715">
    <property type="entry name" value="Plug"/>
    <property type="match status" value="1"/>
</dbReference>
<keyword evidence="7 10" id="KW-0472">Membrane</keyword>
<evidence type="ECO:0000313" key="15">
    <source>
        <dbReference type="Proteomes" id="UP000190235"/>
    </source>
</evidence>
<keyword evidence="6 11" id="KW-0798">TonB box</keyword>
<dbReference type="GO" id="GO:0009279">
    <property type="term" value="C:cell outer membrane"/>
    <property type="evidence" value="ECO:0007669"/>
    <property type="project" value="UniProtKB-SubCell"/>
</dbReference>
<evidence type="ECO:0000256" key="10">
    <source>
        <dbReference type="PROSITE-ProRule" id="PRU01360"/>
    </source>
</evidence>
<dbReference type="InterPro" id="IPR037066">
    <property type="entry name" value="Plug_dom_sf"/>
</dbReference>
<dbReference type="Gene3D" id="2.170.130.10">
    <property type="entry name" value="TonB-dependent receptor, plug domain"/>
    <property type="match status" value="1"/>
</dbReference>
<dbReference type="Pfam" id="PF00593">
    <property type="entry name" value="TonB_dep_Rec_b-barrel"/>
    <property type="match status" value="1"/>
</dbReference>
<feature type="domain" description="TonB-dependent receptor-like beta-barrel" evidence="12">
    <location>
        <begin position="200"/>
        <end position="619"/>
    </location>
</feature>
<dbReference type="AlphaFoldDB" id="A0A1M7JDM2"/>
<evidence type="ECO:0000256" key="2">
    <source>
        <dbReference type="ARBA" id="ARBA00022448"/>
    </source>
</evidence>
<accession>A0A1M7JDM2</accession>
<dbReference type="InterPro" id="IPR000531">
    <property type="entry name" value="Beta-barrel_TonB"/>
</dbReference>
<dbReference type="PANTHER" id="PTHR30069">
    <property type="entry name" value="TONB-DEPENDENT OUTER MEMBRANE RECEPTOR"/>
    <property type="match status" value="1"/>
</dbReference>
<evidence type="ECO:0000313" key="14">
    <source>
        <dbReference type="EMBL" id="SHM51220.1"/>
    </source>
</evidence>
<evidence type="ECO:0000256" key="4">
    <source>
        <dbReference type="ARBA" id="ARBA00022692"/>
    </source>
</evidence>
<evidence type="ECO:0000256" key="1">
    <source>
        <dbReference type="ARBA" id="ARBA00004571"/>
    </source>
</evidence>
<dbReference type="InterPro" id="IPR036942">
    <property type="entry name" value="Beta-barrel_TonB_sf"/>
</dbReference>
<evidence type="ECO:0000256" key="9">
    <source>
        <dbReference type="ARBA" id="ARBA00023237"/>
    </source>
</evidence>
<organism evidence="14 15">
    <name type="scientific">Salegentibacter salegens</name>
    <dbReference type="NCBI Taxonomy" id="143223"/>
    <lineage>
        <taxon>Bacteria</taxon>
        <taxon>Pseudomonadati</taxon>
        <taxon>Bacteroidota</taxon>
        <taxon>Flavobacteriia</taxon>
        <taxon>Flavobacteriales</taxon>
        <taxon>Flavobacteriaceae</taxon>
        <taxon>Salegentibacter</taxon>
    </lineage>
</organism>
<proteinExistence type="inferred from homology"/>
<dbReference type="STRING" id="143223.SAMN05878281_0924"/>
<dbReference type="Gene3D" id="2.40.170.20">
    <property type="entry name" value="TonB-dependent receptor, beta-barrel domain"/>
    <property type="match status" value="1"/>
</dbReference>
<evidence type="ECO:0000256" key="8">
    <source>
        <dbReference type="ARBA" id="ARBA00023170"/>
    </source>
</evidence>
<dbReference type="GO" id="GO:0044718">
    <property type="term" value="P:siderophore transmembrane transport"/>
    <property type="evidence" value="ECO:0007669"/>
    <property type="project" value="TreeGrafter"/>
</dbReference>
<sequence>MEWEGKQQDASQETCQNITNKFLDFRDKSQGQMKKTHFYTLFLGLLISLPVFGQNDTVNVLDEVFLTDTKLKDFSTGQQVTVLNDSVLKKNGALLTSALNFNTNIYFKENGLGMVSSPSFRGTTASQTAVLWNGININSQFNGQTDFNTLNAAGFDNISVRGGGGSVVYGTGAIGGTVHLNTNLDFTGKTKQDIFFQYGSFNTLDARYKIKTSGKKWSLSVAAARNSSDNDYDWPIEGRKNQNGEFYNNNLNLGFAYRLNKKNTIKFYSEIFDGERHFSVIRPSETKTKYQNFDTRNLLEWIGEFGDFISVARLALLDENYRYYANITSDNYSSGEAQTFIGKYDLNYSVSKNLELNAVLTNTYTDGRGSGITANTRNIFSSAFLMKHRPFQKFQYELGIRKEITDNYESPLLFSAGTHYKFTDFYSLKMNISRNFRIPTYNDLYWAGAGNLDLGAETSNQIELGNHFKHKNFKFSLTGYYIKIDDMIRWLPSENGVWRPKNEEKVETYGIEVLTGWEKEIFKDHQISASGTYAYTVSENMNTGYQLIYVPFHKATGALTYAFKDFSVDYQLLYNGEVFTRSDNNSRYNMDAYLVSNLGFSFDFGRKNTYKIGARVLNIFSEEYQSIEDRWMPGRNFNIYLNLNF</sequence>
<dbReference type="EMBL" id="LT670848">
    <property type="protein sequence ID" value="SHM51220.1"/>
    <property type="molecule type" value="Genomic_DNA"/>
</dbReference>
<name>A0A1M7JDM2_9FLAO</name>
<dbReference type="SUPFAM" id="SSF56935">
    <property type="entry name" value="Porins"/>
    <property type="match status" value="1"/>
</dbReference>
<keyword evidence="2 10" id="KW-0813">Transport</keyword>
<dbReference type="InterPro" id="IPR039426">
    <property type="entry name" value="TonB-dep_rcpt-like"/>
</dbReference>
<evidence type="ECO:0000256" key="6">
    <source>
        <dbReference type="ARBA" id="ARBA00023077"/>
    </source>
</evidence>
<comment type="similarity">
    <text evidence="10 11">Belongs to the TonB-dependent receptor family.</text>
</comment>
<protein>
    <submittedName>
        <fullName evidence="14">Iron complex outermembrane recepter protein</fullName>
    </submittedName>
</protein>
<gene>
    <name evidence="14" type="ORF">SAMN05878281_0924</name>
</gene>
<dbReference type="InterPro" id="IPR012910">
    <property type="entry name" value="Plug_dom"/>
</dbReference>
<dbReference type="PANTHER" id="PTHR30069:SF29">
    <property type="entry name" value="HEMOGLOBIN AND HEMOGLOBIN-HAPTOGLOBIN-BINDING PROTEIN 1-RELATED"/>
    <property type="match status" value="1"/>
</dbReference>
<keyword evidence="4 10" id="KW-0812">Transmembrane</keyword>
<keyword evidence="5" id="KW-0732">Signal</keyword>
<keyword evidence="8" id="KW-0675">Receptor</keyword>
<evidence type="ECO:0000256" key="3">
    <source>
        <dbReference type="ARBA" id="ARBA00022452"/>
    </source>
</evidence>
<feature type="domain" description="TonB-dependent receptor plug" evidence="13">
    <location>
        <begin position="75"/>
        <end position="177"/>
    </location>
</feature>
<evidence type="ECO:0000256" key="11">
    <source>
        <dbReference type="RuleBase" id="RU003357"/>
    </source>
</evidence>
<keyword evidence="3 10" id="KW-1134">Transmembrane beta strand</keyword>
<reference evidence="15" key="1">
    <citation type="submission" date="2016-11" db="EMBL/GenBank/DDBJ databases">
        <authorList>
            <person name="Varghese N."/>
            <person name="Submissions S."/>
        </authorList>
    </citation>
    <scope>NUCLEOTIDE SEQUENCE [LARGE SCALE GENOMIC DNA]</scope>
    <source>
        <strain evidence="15">ACAM 48</strain>
    </source>
</reference>
<evidence type="ECO:0000259" key="13">
    <source>
        <dbReference type="Pfam" id="PF07715"/>
    </source>
</evidence>
<keyword evidence="9 10" id="KW-0998">Cell outer membrane</keyword>
<comment type="subcellular location">
    <subcellularLocation>
        <location evidence="1 10">Cell outer membrane</location>
        <topology evidence="1 10">Multi-pass membrane protein</topology>
    </subcellularLocation>
</comment>
<evidence type="ECO:0000256" key="5">
    <source>
        <dbReference type="ARBA" id="ARBA00022729"/>
    </source>
</evidence>
<dbReference type="Proteomes" id="UP000190235">
    <property type="component" value="Chromosome I"/>
</dbReference>
<evidence type="ECO:0000259" key="12">
    <source>
        <dbReference type="Pfam" id="PF00593"/>
    </source>
</evidence>
<keyword evidence="15" id="KW-1185">Reference proteome</keyword>
<dbReference type="PROSITE" id="PS52016">
    <property type="entry name" value="TONB_DEPENDENT_REC_3"/>
    <property type="match status" value="1"/>
</dbReference>
<dbReference type="GO" id="GO:0015344">
    <property type="term" value="F:siderophore uptake transmembrane transporter activity"/>
    <property type="evidence" value="ECO:0007669"/>
    <property type="project" value="TreeGrafter"/>
</dbReference>
<evidence type="ECO:0000256" key="7">
    <source>
        <dbReference type="ARBA" id="ARBA00023136"/>
    </source>
</evidence>